<dbReference type="OrthoDB" id="5483322at2"/>
<dbReference type="EMBL" id="FOIB01000014">
    <property type="protein sequence ID" value="SEU39435.1"/>
    <property type="molecule type" value="Genomic_DNA"/>
</dbReference>
<evidence type="ECO:0000313" key="5">
    <source>
        <dbReference type="Proteomes" id="UP000321514"/>
    </source>
</evidence>
<dbReference type="RefSeq" id="WP_083560768.1">
    <property type="nucleotide sequence ID" value="NZ_BJXR01000045.1"/>
</dbReference>
<reference evidence="3 4" key="1">
    <citation type="submission" date="2016-10" db="EMBL/GenBank/DDBJ databases">
        <authorList>
            <person name="Varghese N."/>
            <person name="Submissions S."/>
        </authorList>
    </citation>
    <scope>NUCLEOTIDE SEQUENCE [LARGE SCALE GENOMIC DNA]</scope>
    <source>
        <strain evidence="3 4">DSM 16525</strain>
    </source>
</reference>
<sequence>MSRIDAAGSNALALDPAVPDEVPSPARPPAATPGAASRERNAVQTFKEPTSKSAPPPNPGSTSRDTGPTVSAGELTALGGRLRARSAEVPGDVYPDLQSRLTRSLGDWTVSDADVRTVHTLLGQLPPDGYRATLERMERDGLLKTFLAEQSPEARASFMEQAHAKGMLQRLEGEPASGPLGSPGRPAFFRNDVALPDSLRQAVSEHAVTAGRTYLADHAAYLGRYVQAVEQAPGLPELRKLGPPRDARLSDSMLGLSREDPRREALAKQWRMAVGTAGSTGWVYQAINARQRELLGERPGGTFSLNGKAELQHDHLQLGGEARLDSRGRVDLKSSGGVALKGGPVGLEVTRDSKGQLQSEVKVDLGLFSVSHSSDGDLKLSVGVGKHAGSYSKLNLKEAEFGGGVFVDVKGEGNKAELRLGYEMKGLTAKRASEAVDRQHVGLFDAPPELGRGVSWEALPESKRERYLRNGWTREEWTGARGT</sequence>
<dbReference type="Proteomes" id="UP000183760">
    <property type="component" value="Unassembled WGS sequence"/>
</dbReference>
<name>A0A511TDG7_MYXFU</name>
<dbReference type="Proteomes" id="UP000321514">
    <property type="component" value="Unassembled WGS sequence"/>
</dbReference>
<evidence type="ECO:0000313" key="2">
    <source>
        <dbReference type="EMBL" id="GEN11208.1"/>
    </source>
</evidence>
<comment type="caution">
    <text evidence="2">The sequence shown here is derived from an EMBL/GenBank/DDBJ whole genome shotgun (WGS) entry which is preliminary data.</text>
</comment>
<dbReference type="EMBL" id="BJXR01000045">
    <property type="protein sequence ID" value="GEN11208.1"/>
    <property type="molecule type" value="Genomic_DNA"/>
</dbReference>
<feature type="region of interest" description="Disordered" evidence="1">
    <location>
        <begin position="1"/>
        <end position="73"/>
    </location>
</feature>
<accession>A0A511TDG7</accession>
<evidence type="ECO:0000313" key="3">
    <source>
        <dbReference type="EMBL" id="SEU39435.1"/>
    </source>
</evidence>
<proteinExistence type="predicted"/>
<feature type="compositionally biased region" description="Polar residues" evidence="1">
    <location>
        <begin position="60"/>
        <end position="69"/>
    </location>
</feature>
<feature type="compositionally biased region" description="Polar residues" evidence="1">
    <location>
        <begin position="42"/>
        <end position="53"/>
    </location>
</feature>
<protein>
    <submittedName>
        <fullName evidence="2">Uncharacterized protein</fullName>
    </submittedName>
</protein>
<keyword evidence="4" id="KW-1185">Reference proteome</keyword>
<dbReference type="AlphaFoldDB" id="A0A511TDG7"/>
<organism evidence="2 5">
    <name type="scientific">Myxococcus fulvus</name>
    <dbReference type="NCBI Taxonomy" id="33"/>
    <lineage>
        <taxon>Bacteria</taxon>
        <taxon>Pseudomonadati</taxon>
        <taxon>Myxococcota</taxon>
        <taxon>Myxococcia</taxon>
        <taxon>Myxococcales</taxon>
        <taxon>Cystobacterineae</taxon>
        <taxon>Myxococcaceae</taxon>
        <taxon>Myxococcus</taxon>
    </lineage>
</organism>
<reference evidence="2 5" key="2">
    <citation type="submission" date="2019-07" db="EMBL/GenBank/DDBJ databases">
        <title>Whole genome shotgun sequence of Myxococcus fulvus NBRC 100333.</title>
        <authorList>
            <person name="Hosoyama A."/>
            <person name="Uohara A."/>
            <person name="Ohji S."/>
            <person name="Ichikawa N."/>
        </authorList>
    </citation>
    <scope>NUCLEOTIDE SEQUENCE [LARGE SCALE GENOMIC DNA]</scope>
    <source>
        <strain evidence="2 5">NBRC 100333</strain>
    </source>
</reference>
<dbReference type="STRING" id="1334629.MFUL124B02_42715"/>
<evidence type="ECO:0000313" key="4">
    <source>
        <dbReference type="Proteomes" id="UP000183760"/>
    </source>
</evidence>
<evidence type="ECO:0000256" key="1">
    <source>
        <dbReference type="SAM" id="MobiDB-lite"/>
    </source>
</evidence>
<gene>
    <name evidence="2" type="ORF">MFU01_62450</name>
    <name evidence="3" type="ORF">SAMN05443572_11458</name>
</gene>